<comment type="caution">
    <text evidence="2">The sequence shown here is derived from an EMBL/GenBank/DDBJ whole genome shotgun (WGS) entry which is preliminary data.</text>
</comment>
<dbReference type="RefSeq" id="WP_004999171.1">
    <property type="nucleotide sequence ID" value="NZ_CH672427.1"/>
</dbReference>
<accession>A4BS62</accession>
<dbReference type="Pfam" id="PF12697">
    <property type="entry name" value="Abhydrolase_6"/>
    <property type="match status" value="1"/>
</dbReference>
<dbReference type="ESTHER" id="9gamm-a4bs62">
    <property type="family name" value="6_AlphaBeta_hydrolase"/>
</dbReference>
<dbReference type="GO" id="GO:0042171">
    <property type="term" value="F:lysophosphatidic acid acyltransferase activity"/>
    <property type="evidence" value="ECO:0007669"/>
    <property type="project" value="TreeGrafter"/>
</dbReference>
<proteinExistence type="predicted"/>
<dbReference type="OrthoDB" id="9806902at2"/>
<dbReference type="GO" id="GO:0055088">
    <property type="term" value="P:lipid homeostasis"/>
    <property type="evidence" value="ECO:0007669"/>
    <property type="project" value="TreeGrafter"/>
</dbReference>
<dbReference type="InterPro" id="IPR000073">
    <property type="entry name" value="AB_hydrolase_1"/>
</dbReference>
<dbReference type="PANTHER" id="PTHR42886">
    <property type="entry name" value="RE40534P-RELATED"/>
    <property type="match status" value="1"/>
</dbReference>
<evidence type="ECO:0000313" key="2">
    <source>
        <dbReference type="EMBL" id="EAR21541.1"/>
    </source>
</evidence>
<keyword evidence="3" id="KW-1185">Reference proteome</keyword>
<dbReference type="EMBL" id="AAOF01000008">
    <property type="protein sequence ID" value="EAR21541.1"/>
    <property type="molecule type" value="Genomic_DNA"/>
</dbReference>
<dbReference type="eggNOG" id="COG2267">
    <property type="taxonomic scope" value="Bacteria"/>
</dbReference>
<sequence length="286" mass="31295">MSVGFGDAASGVVTPAEPQLEILVYQPSKPVFRAPLLFLHGAFVAAWCWEVHFLPYFVRHGFTVYAPSLRGHGRSAGGQQLQQTGIDEFVCDLERVVAGLEHPPVLIGHSMGGFVIQKYLERHTAPAVVLMASVPPSGLMQSSMRLMLADPLLLTQLTALQGIGPGAMDLSSAQRAVFSGQLPEAELLEYARHLQPESQRALWDMTVGALPCPWRMQTPPMLVIGAQDDALFSVAEVEQTARAYNADLHLQPDMGHAVMLELGWRSLAERVLDWLVAKRLVAPFEP</sequence>
<dbReference type="HOGENOM" id="CLU_051715_0_1_6"/>
<gene>
    <name evidence="2" type="ORF">NB231_01484</name>
</gene>
<dbReference type="STRING" id="314278.NB231_01484"/>
<dbReference type="SUPFAM" id="SSF53474">
    <property type="entry name" value="alpha/beta-Hydrolases"/>
    <property type="match status" value="1"/>
</dbReference>
<dbReference type="Proteomes" id="UP000003374">
    <property type="component" value="Unassembled WGS sequence"/>
</dbReference>
<keyword evidence="2" id="KW-0012">Acyltransferase</keyword>
<keyword evidence="2" id="KW-0378">Hydrolase</keyword>
<name>A4BS62_9GAMM</name>
<dbReference type="Gene3D" id="3.40.50.1820">
    <property type="entry name" value="alpha/beta hydrolase"/>
    <property type="match status" value="1"/>
</dbReference>
<organism evidence="2 3">
    <name type="scientific">Nitrococcus mobilis Nb-231</name>
    <dbReference type="NCBI Taxonomy" id="314278"/>
    <lineage>
        <taxon>Bacteria</taxon>
        <taxon>Pseudomonadati</taxon>
        <taxon>Pseudomonadota</taxon>
        <taxon>Gammaproteobacteria</taxon>
        <taxon>Chromatiales</taxon>
        <taxon>Ectothiorhodospiraceae</taxon>
        <taxon>Nitrococcus</taxon>
    </lineage>
</organism>
<dbReference type="InterPro" id="IPR029058">
    <property type="entry name" value="AB_hydrolase_fold"/>
</dbReference>
<dbReference type="GO" id="GO:0006654">
    <property type="term" value="P:phosphatidic acid biosynthetic process"/>
    <property type="evidence" value="ECO:0007669"/>
    <property type="project" value="TreeGrafter"/>
</dbReference>
<evidence type="ECO:0000313" key="3">
    <source>
        <dbReference type="Proteomes" id="UP000003374"/>
    </source>
</evidence>
<reference evidence="2 3" key="1">
    <citation type="submission" date="2006-02" db="EMBL/GenBank/DDBJ databases">
        <authorList>
            <person name="Waterbury J."/>
            <person name="Ferriera S."/>
            <person name="Johnson J."/>
            <person name="Kravitz S."/>
            <person name="Halpern A."/>
            <person name="Remington K."/>
            <person name="Beeson K."/>
            <person name="Tran B."/>
            <person name="Rogers Y.-H."/>
            <person name="Friedman R."/>
            <person name="Venter J.C."/>
        </authorList>
    </citation>
    <scope>NUCLEOTIDE SEQUENCE [LARGE SCALE GENOMIC DNA]</scope>
    <source>
        <strain evidence="2 3">Nb-231</strain>
    </source>
</reference>
<dbReference type="GO" id="GO:0052689">
    <property type="term" value="F:carboxylic ester hydrolase activity"/>
    <property type="evidence" value="ECO:0007669"/>
    <property type="project" value="TreeGrafter"/>
</dbReference>
<feature type="domain" description="AB hydrolase-1" evidence="1">
    <location>
        <begin position="36"/>
        <end position="261"/>
    </location>
</feature>
<dbReference type="PANTHER" id="PTHR42886:SF42">
    <property type="entry name" value="ALPHA_BETA-HYDROLASES SUPERFAMILY PROTEIN"/>
    <property type="match status" value="1"/>
</dbReference>
<protein>
    <submittedName>
        <fullName evidence="2">Predicted hydrolase or acyltransferase</fullName>
    </submittedName>
</protein>
<evidence type="ECO:0000259" key="1">
    <source>
        <dbReference type="Pfam" id="PF12697"/>
    </source>
</evidence>
<dbReference type="AlphaFoldDB" id="A4BS62"/>
<keyword evidence="2" id="KW-0808">Transferase</keyword>